<reference evidence="2" key="1">
    <citation type="submission" date="2016-10" db="EMBL/GenBank/DDBJ databases">
        <authorList>
            <person name="Varghese N."/>
            <person name="Submissions S."/>
        </authorList>
    </citation>
    <scope>NUCLEOTIDE SEQUENCE [LARGE SCALE GENOMIC DNA]</scope>
    <source>
        <strain evidence="2">DSM 17044</strain>
    </source>
</reference>
<organism evidence="1 2">
    <name type="scientific">Stigmatella aurantiaca</name>
    <dbReference type="NCBI Taxonomy" id="41"/>
    <lineage>
        <taxon>Bacteria</taxon>
        <taxon>Pseudomonadati</taxon>
        <taxon>Myxococcota</taxon>
        <taxon>Myxococcia</taxon>
        <taxon>Myxococcales</taxon>
        <taxon>Cystobacterineae</taxon>
        <taxon>Archangiaceae</taxon>
        <taxon>Stigmatella</taxon>
    </lineage>
</organism>
<gene>
    <name evidence="1" type="ORF">SAMN05444354_101511</name>
</gene>
<keyword evidence="2" id="KW-1185">Reference proteome</keyword>
<dbReference type="AlphaFoldDB" id="A0A1H7GUL7"/>
<evidence type="ECO:0000313" key="2">
    <source>
        <dbReference type="Proteomes" id="UP000182719"/>
    </source>
</evidence>
<evidence type="ECO:0000313" key="1">
    <source>
        <dbReference type="EMBL" id="SEK41177.1"/>
    </source>
</evidence>
<accession>A0A1H7GUL7</accession>
<protein>
    <submittedName>
        <fullName evidence="1">Uncharacterized protein</fullName>
    </submittedName>
</protein>
<proteinExistence type="predicted"/>
<name>A0A1H7GUL7_STIAU</name>
<sequence>MACGGTHLEADAASAEESLGTQESSLCAGLSVSSLTLSDATMYVNEVSGVGYWAVSQFSNAVRLDYYVDGIRYAFDERPGNAGAWYFSTMGIPCGTHYFQVNAWPMVIDSNGNRTTCGSTPSRTVGKYVYWACPPPDPDPYDPCNNCPGGRSCRCGDGVCRSDMEYCP</sequence>
<dbReference type="Proteomes" id="UP000182719">
    <property type="component" value="Unassembled WGS sequence"/>
</dbReference>
<dbReference type="EMBL" id="FOAP01000001">
    <property type="protein sequence ID" value="SEK41177.1"/>
    <property type="molecule type" value="Genomic_DNA"/>
</dbReference>